<dbReference type="PANTHER" id="PTHR30093:SF2">
    <property type="entry name" value="TYPE II SECRETION SYSTEM PROTEIN H"/>
    <property type="match status" value="1"/>
</dbReference>
<dbReference type="NCBIfam" id="TIGR02532">
    <property type="entry name" value="IV_pilin_GFxxxE"/>
    <property type="match status" value="1"/>
</dbReference>
<dbReference type="InterPro" id="IPR000983">
    <property type="entry name" value="Bac_GSPG_pilin"/>
</dbReference>
<dbReference type="InterPro" id="IPR012902">
    <property type="entry name" value="N_methyl_site"/>
</dbReference>
<accession>A0A1U7PJK5</accession>
<keyword evidence="8" id="KW-0178">Competence</keyword>
<evidence type="ECO:0000256" key="5">
    <source>
        <dbReference type="ARBA" id="ARBA00022692"/>
    </source>
</evidence>
<feature type="transmembrane region" description="Helical" evidence="10">
    <location>
        <begin position="12"/>
        <end position="32"/>
    </location>
</feature>
<evidence type="ECO:0000256" key="4">
    <source>
        <dbReference type="ARBA" id="ARBA00022481"/>
    </source>
</evidence>
<gene>
    <name evidence="11" type="ORF">SAMN05428946_1457</name>
</gene>
<evidence type="ECO:0000313" key="12">
    <source>
        <dbReference type="Proteomes" id="UP000187550"/>
    </source>
</evidence>
<evidence type="ECO:0000256" key="10">
    <source>
        <dbReference type="SAM" id="Phobius"/>
    </source>
</evidence>
<dbReference type="EMBL" id="FTPL01000002">
    <property type="protein sequence ID" value="SIT81970.1"/>
    <property type="molecule type" value="Genomic_DNA"/>
</dbReference>
<dbReference type="AlphaFoldDB" id="A0A1U7PJK5"/>
<dbReference type="SUPFAM" id="SSF54523">
    <property type="entry name" value="Pili subunits"/>
    <property type="match status" value="1"/>
</dbReference>
<dbReference type="GO" id="GO:0005886">
    <property type="term" value="C:plasma membrane"/>
    <property type="evidence" value="ECO:0007669"/>
    <property type="project" value="UniProtKB-SubCell"/>
</dbReference>
<keyword evidence="7 10" id="KW-0472">Membrane</keyword>
<evidence type="ECO:0000256" key="3">
    <source>
        <dbReference type="ARBA" id="ARBA00022475"/>
    </source>
</evidence>
<keyword evidence="5 10" id="KW-0812">Transmembrane</keyword>
<comment type="similarity">
    <text evidence="9">Belongs to the ComGC family.</text>
</comment>
<organism evidence="11 12">
    <name type="scientific">Edaphobacillus lindanitolerans</name>
    <dbReference type="NCBI Taxonomy" id="550447"/>
    <lineage>
        <taxon>Bacteria</taxon>
        <taxon>Bacillati</taxon>
        <taxon>Bacillota</taxon>
        <taxon>Bacilli</taxon>
        <taxon>Bacillales</taxon>
        <taxon>Bacillaceae</taxon>
        <taxon>Edaphobacillus</taxon>
    </lineage>
</organism>
<proteinExistence type="inferred from homology"/>
<comment type="subcellular location">
    <subcellularLocation>
        <location evidence="1">Cell membrane</location>
        <topology evidence="1">Single-pass membrane protein</topology>
    </subcellularLocation>
    <subcellularLocation>
        <location evidence="2">Cell surface</location>
    </subcellularLocation>
</comment>
<reference evidence="12" key="1">
    <citation type="submission" date="2017-01" db="EMBL/GenBank/DDBJ databases">
        <authorList>
            <person name="Varghese N."/>
            <person name="Submissions S."/>
        </authorList>
    </citation>
    <scope>NUCLEOTIDE SEQUENCE [LARGE SCALE GENOMIC DNA]</scope>
    <source>
        <strain evidence="12">MNA4</strain>
    </source>
</reference>
<dbReference type="Proteomes" id="UP000187550">
    <property type="component" value="Unassembled WGS sequence"/>
</dbReference>
<keyword evidence="4" id="KW-0488">Methylation</keyword>
<dbReference type="NCBIfam" id="NF040999">
    <property type="entry name" value="pilin_ComGC"/>
    <property type="match status" value="1"/>
</dbReference>
<dbReference type="GO" id="GO:0009986">
    <property type="term" value="C:cell surface"/>
    <property type="evidence" value="ECO:0007669"/>
    <property type="project" value="UniProtKB-SubCell"/>
</dbReference>
<dbReference type="Pfam" id="PF07963">
    <property type="entry name" value="N_methyl"/>
    <property type="match status" value="1"/>
</dbReference>
<protein>
    <submittedName>
        <fullName evidence="11">Competence protein ComGC</fullName>
    </submittedName>
</protein>
<evidence type="ECO:0000256" key="9">
    <source>
        <dbReference type="ARBA" id="ARBA00043982"/>
    </source>
</evidence>
<dbReference type="GO" id="GO:0015628">
    <property type="term" value="P:protein secretion by the type II secretion system"/>
    <property type="evidence" value="ECO:0007669"/>
    <property type="project" value="InterPro"/>
</dbReference>
<evidence type="ECO:0000256" key="2">
    <source>
        <dbReference type="ARBA" id="ARBA00004241"/>
    </source>
</evidence>
<dbReference type="InterPro" id="IPR045584">
    <property type="entry name" value="Pilin-like"/>
</dbReference>
<evidence type="ECO:0000256" key="6">
    <source>
        <dbReference type="ARBA" id="ARBA00022989"/>
    </source>
</evidence>
<keyword evidence="12" id="KW-1185">Reference proteome</keyword>
<evidence type="ECO:0000313" key="11">
    <source>
        <dbReference type="EMBL" id="SIT81970.1"/>
    </source>
</evidence>
<name>A0A1U7PJK5_9BACI</name>
<dbReference type="RefSeq" id="WP_076757721.1">
    <property type="nucleotide sequence ID" value="NZ_FTPL01000002.1"/>
</dbReference>
<dbReference type="STRING" id="550447.SAMN05428946_1457"/>
<dbReference type="InterPro" id="IPR016940">
    <property type="entry name" value="ComGC"/>
</dbReference>
<dbReference type="PANTHER" id="PTHR30093">
    <property type="entry name" value="GENERAL SECRETION PATHWAY PROTEIN G"/>
    <property type="match status" value="1"/>
</dbReference>
<keyword evidence="3" id="KW-1003">Cell membrane</keyword>
<evidence type="ECO:0000256" key="7">
    <source>
        <dbReference type="ARBA" id="ARBA00023136"/>
    </source>
</evidence>
<dbReference type="OrthoDB" id="1798043at2"/>
<dbReference type="GO" id="GO:0015627">
    <property type="term" value="C:type II protein secretion system complex"/>
    <property type="evidence" value="ECO:0007669"/>
    <property type="project" value="InterPro"/>
</dbReference>
<keyword evidence="6 10" id="KW-1133">Transmembrane helix</keyword>
<sequence>MLKRLLAREDGFTLIEMMIVLLVISVLILIAIPNVMKRAETIDDTGCEALVKMVEGQVQAYRLELRKTPANAGELIAADFLDDNPDALTCSDGRTLAVNNGNVIINAAP</sequence>
<evidence type="ECO:0000256" key="1">
    <source>
        <dbReference type="ARBA" id="ARBA00004162"/>
    </source>
</evidence>
<dbReference type="GO" id="GO:0030420">
    <property type="term" value="P:establishment of competence for transformation"/>
    <property type="evidence" value="ECO:0007669"/>
    <property type="project" value="UniProtKB-KW"/>
</dbReference>
<dbReference type="Gene3D" id="3.30.700.10">
    <property type="entry name" value="Glycoprotein, Type 4 Pilin"/>
    <property type="match status" value="1"/>
</dbReference>
<evidence type="ECO:0000256" key="8">
    <source>
        <dbReference type="ARBA" id="ARBA00023287"/>
    </source>
</evidence>
<dbReference type="PRINTS" id="PR00813">
    <property type="entry name" value="BCTERIALGSPG"/>
</dbReference>